<reference evidence="2 3" key="1">
    <citation type="submission" date="2018-05" db="EMBL/GenBank/DDBJ databases">
        <title>Genomic Encyclopedia of Type Strains, Phase IV (KMG-IV): sequencing the most valuable type-strain genomes for metagenomic binning, comparative biology and taxonomic classification.</title>
        <authorList>
            <person name="Goeker M."/>
        </authorList>
    </citation>
    <scope>NUCLEOTIDE SEQUENCE [LARGE SCALE GENOMIC DNA]</scope>
    <source>
        <strain evidence="2 3">DSM 3183</strain>
    </source>
</reference>
<keyword evidence="3" id="KW-1185">Reference proteome</keyword>
<evidence type="ECO:0000259" key="1">
    <source>
        <dbReference type="Pfam" id="PF20057"/>
    </source>
</evidence>
<dbReference type="RefSeq" id="WP_208625115.1">
    <property type="nucleotide sequence ID" value="NZ_QJJM01000001.1"/>
</dbReference>
<evidence type="ECO:0000313" key="3">
    <source>
        <dbReference type="Proteomes" id="UP000248014"/>
    </source>
</evidence>
<accession>A0A2V3VEI1</accession>
<feature type="domain" description="DUF6456" evidence="1">
    <location>
        <begin position="43"/>
        <end position="172"/>
    </location>
</feature>
<comment type="caution">
    <text evidence="2">The sequence shown here is derived from an EMBL/GenBank/DDBJ whole genome shotgun (WGS) entry which is preliminary data.</text>
</comment>
<name>A0A2V3VEI1_9SPHN</name>
<protein>
    <recommendedName>
        <fullName evidence="1">DUF6456 domain-containing protein</fullName>
    </recommendedName>
</protein>
<gene>
    <name evidence="2" type="ORF">C7451_101305</name>
</gene>
<evidence type="ECO:0000313" key="2">
    <source>
        <dbReference type="EMBL" id="PXW79241.1"/>
    </source>
</evidence>
<dbReference type="InterPro" id="IPR045599">
    <property type="entry name" value="DUF6456"/>
</dbReference>
<sequence>MADRQNTGHVRAQANRLLAERMIEGETVGRRVGEGERPARSVTVNLAESPLGWLLARGLIGERQFEAGERIRSDWERANLAPSITMRWDAAPRSGVRRGSDDHLEPGERQMAARKRFDSAMAALGRDLNDIAWRVICSGEAMPVAEKALGWPVRSGRLVLRLALDRLADFYRLPG</sequence>
<dbReference type="EMBL" id="QJJM01000001">
    <property type="protein sequence ID" value="PXW79241.1"/>
    <property type="molecule type" value="Genomic_DNA"/>
</dbReference>
<proteinExistence type="predicted"/>
<dbReference type="Proteomes" id="UP000248014">
    <property type="component" value="Unassembled WGS sequence"/>
</dbReference>
<dbReference type="AlphaFoldDB" id="A0A2V3VEI1"/>
<organism evidence="2 3">
    <name type="scientific">Blastomonas natatoria</name>
    <dbReference type="NCBI Taxonomy" id="34015"/>
    <lineage>
        <taxon>Bacteria</taxon>
        <taxon>Pseudomonadati</taxon>
        <taxon>Pseudomonadota</taxon>
        <taxon>Alphaproteobacteria</taxon>
        <taxon>Sphingomonadales</taxon>
        <taxon>Sphingomonadaceae</taxon>
        <taxon>Blastomonas</taxon>
    </lineage>
</organism>
<dbReference type="Pfam" id="PF20057">
    <property type="entry name" value="DUF6456"/>
    <property type="match status" value="1"/>
</dbReference>